<evidence type="ECO:0000313" key="2">
    <source>
        <dbReference type="Proteomes" id="UP000381260"/>
    </source>
</evidence>
<organism evidence="1 2">
    <name type="scientific">Serratia proteamaculans</name>
    <dbReference type="NCBI Taxonomy" id="28151"/>
    <lineage>
        <taxon>Bacteria</taxon>
        <taxon>Pseudomonadati</taxon>
        <taxon>Pseudomonadota</taxon>
        <taxon>Gammaproteobacteria</taxon>
        <taxon>Enterobacterales</taxon>
        <taxon>Yersiniaceae</taxon>
        <taxon>Serratia</taxon>
    </lineage>
</organism>
<evidence type="ECO:0000313" key="1">
    <source>
        <dbReference type="EMBL" id="QGH60742.1"/>
    </source>
</evidence>
<dbReference type="InterPro" id="IPR003458">
    <property type="entry name" value="Phage_T4_Gp38_tail_assem"/>
</dbReference>
<reference evidence="1 2" key="1">
    <citation type="submission" date="2019-11" db="EMBL/GenBank/DDBJ databases">
        <title>The Phosphoenolpyruvate Phosphotransferase System Regulates Serratia proteamaculans 336X Biofilm Formation and Wheat Roots colonization.</title>
        <authorList>
            <person name="Liu F."/>
        </authorList>
    </citation>
    <scope>NUCLEOTIDE SEQUENCE [LARGE SCALE GENOMIC DNA]</scope>
    <source>
        <strain evidence="1 2">336X</strain>
    </source>
</reference>
<accession>A0A5Q2V5H8</accession>
<gene>
    <name evidence="1" type="ORF">GHV41_07755</name>
</gene>
<dbReference type="PANTHER" id="PTHR34413:SF2">
    <property type="entry name" value="PROPHAGE TAIL FIBER ASSEMBLY PROTEIN HOMOLOG TFAE-RELATED"/>
    <property type="match status" value="1"/>
</dbReference>
<proteinExistence type="predicted"/>
<dbReference type="RefSeq" id="WP_153858152.1">
    <property type="nucleotide sequence ID" value="NZ_CP045913.1"/>
</dbReference>
<protein>
    <submittedName>
        <fullName evidence="1">Tail fiber assembly protein</fullName>
    </submittedName>
</protein>
<dbReference type="EMBL" id="CP045913">
    <property type="protein sequence ID" value="QGH60742.1"/>
    <property type="molecule type" value="Genomic_DNA"/>
</dbReference>
<dbReference type="Pfam" id="PF02413">
    <property type="entry name" value="Caudo_TAP"/>
    <property type="match status" value="1"/>
</dbReference>
<dbReference type="Proteomes" id="UP000381260">
    <property type="component" value="Chromosome"/>
</dbReference>
<sequence>MKLVNLQRYVPEELFSGDGIQYFIDATGKDWFKSLPDFTKKYSLAIENDTGIIRSISEDASRLYPVGLTVVDVNTLPDGCDILGGWVFNGKRVVPREYSKAEVVVQAQQKKDALIAQATKVIAPLQDAKELGIATDAEAATLKAWMLYRIQLNRIDVSAAPDIDWPEVPGVA</sequence>
<dbReference type="PANTHER" id="PTHR34413">
    <property type="entry name" value="PROPHAGE TAIL FIBER ASSEMBLY PROTEIN HOMOLOG TFAE-RELATED-RELATED"/>
    <property type="match status" value="1"/>
</dbReference>
<dbReference type="AlphaFoldDB" id="A0A5Q2V5H8"/>
<dbReference type="InterPro" id="IPR051220">
    <property type="entry name" value="TFA_Chaperone"/>
</dbReference>
<name>A0A5Q2V5H8_SERPR</name>